<protein>
    <submittedName>
        <fullName evidence="2">Uncharacterized protein</fullName>
    </submittedName>
</protein>
<keyword evidence="1" id="KW-1133">Transmembrane helix</keyword>
<dbReference type="OrthoDB" id="2058423at2"/>
<keyword evidence="3" id="KW-1185">Reference proteome</keyword>
<accession>A0A1H3EDF5</accession>
<organism evidence="2 3">
    <name type="scientific">Tepidimicrobium xylanilyticum</name>
    <dbReference type="NCBI Taxonomy" id="1123352"/>
    <lineage>
        <taxon>Bacteria</taxon>
        <taxon>Bacillati</taxon>
        <taxon>Bacillota</taxon>
        <taxon>Tissierellia</taxon>
        <taxon>Tissierellales</taxon>
        <taxon>Tepidimicrobiaceae</taxon>
        <taxon>Tepidimicrobium</taxon>
    </lineage>
</organism>
<gene>
    <name evidence="2" type="ORF">SAMN05660923_02887</name>
</gene>
<dbReference type="Proteomes" id="UP000198828">
    <property type="component" value="Unassembled WGS sequence"/>
</dbReference>
<dbReference type="EMBL" id="FNNG01000019">
    <property type="protein sequence ID" value="SDX76657.1"/>
    <property type="molecule type" value="Genomic_DNA"/>
</dbReference>
<feature type="transmembrane region" description="Helical" evidence="1">
    <location>
        <begin position="82"/>
        <end position="100"/>
    </location>
</feature>
<dbReference type="AlphaFoldDB" id="A0A1H3EDF5"/>
<evidence type="ECO:0000313" key="2">
    <source>
        <dbReference type="EMBL" id="SDX76657.1"/>
    </source>
</evidence>
<feature type="transmembrane region" description="Helical" evidence="1">
    <location>
        <begin position="21"/>
        <end position="43"/>
    </location>
</feature>
<keyword evidence="1" id="KW-0812">Transmembrane</keyword>
<reference evidence="2 3" key="1">
    <citation type="submission" date="2016-10" db="EMBL/GenBank/DDBJ databases">
        <authorList>
            <person name="de Groot N.N."/>
        </authorList>
    </citation>
    <scope>NUCLEOTIDE SEQUENCE [LARGE SCALE GENOMIC DNA]</scope>
    <source>
        <strain evidence="2 3">DSM 23310</strain>
    </source>
</reference>
<sequence length="198" mass="22820">MKALMLESRKRKSLLDPHTKMLMVLTITAVIIGGVNDGFMNIVKPALTMVPLVLFMSGNKWKSAMLYTDIYSCFYGVMSRNWAVILNALMWIIFSLGFKIKSIYNRHKLETLRRKGICYDGSVVKIIPAPWVRIGSYVTARVECLYKTEKGDSLISSGYYLLLPFDRKEDLHAKIYFNRNNLEKNIIELFRKDTGLSF</sequence>
<keyword evidence="1" id="KW-0472">Membrane</keyword>
<evidence type="ECO:0000313" key="3">
    <source>
        <dbReference type="Proteomes" id="UP000198828"/>
    </source>
</evidence>
<name>A0A1H3EDF5_9FIRM</name>
<proteinExistence type="predicted"/>
<dbReference type="RefSeq" id="WP_093754868.1">
    <property type="nucleotide sequence ID" value="NZ_FNNG01000019.1"/>
</dbReference>
<evidence type="ECO:0000256" key="1">
    <source>
        <dbReference type="SAM" id="Phobius"/>
    </source>
</evidence>